<gene>
    <name evidence="1" type="ORF">AVDCRST_MAG19-486</name>
</gene>
<sequence>MEKARERARRLARESIERGDPTGWFEALYAAAGGDEGAVPWADEVPNPHLVGWLERAGPRPPRSRALVVGCGLGDD</sequence>
<dbReference type="AlphaFoldDB" id="A0A6J4UDB7"/>
<evidence type="ECO:0000313" key="1">
    <source>
        <dbReference type="EMBL" id="CAA9547399.1"/>
    </source>
</evidence>
<reference evidence="1" key="1">
    <citation type="submission" date="2020-02" db="EMBL/GenBank/DDBJ databases">
        <authorList>
            <person name="Meier V. D."/>
        </authorList>
    </citation>
    <scope>NUCLEOTIDE SEQUENCE</scope>
    <source>
        <strain evidence="1">AVDCRST_MAG19</strain>
    </source>
</reference>
<dbReference type="InterPro" id="IPR029063">
    <property type="entry name" value="SAM-dependent_MTases_sf"/>
</dbReference>
<organism evidence="1">
    <name type="scientific">uncultured Thermomicrobiales bacterium</name>
    <dbReference type="NCBI Taxonomy" id="1645740"/>
    <lineage>
        <taxon>Bacteria</taxon>
        <taxon>Pseudomonadati</taxon>
        <taxon>Thermomicrobiota</taxon>
        <taxon>Thermomicrobia</taxon>
        <taxon>Thermomicrobiales</taxon>
        <taxon>environmental samples</taxon>
    </lineage>
</organism>
<name>A0A6J4UDB7_9BACT</name>
<evidence type="ECO:0008006" key="2">
    <source>
        <dbReference type="Google" id="ProtNLM"/>
    </source>
</evidence>
<proteinExistence type="predicted"/>
<dbReference type="SUPFAM" id="SSF53335">
    <property type="entry name" value="S-adenosyl-L-methionine-dependent methyltransferases"/>
    <property type="match status" value="1"/>
</dbReference>
<dbReference type="EMBL" id="CADCWL010000020">
    <property type="protein sequence ID" value="CAA9547399.1"/>
    <property type="molecule type" value="Genomic_DNA"/>
</dbReference>
<dbReference type="Gene3D" id="3.40.50.150">
    <property type="entry name" value="Vaccinia Virus protein VP39"/>
    <property type="match status" value="1"/>
</dbReference>
<feature type="non-terminal residue" evidence="1">
    <location>
        <position position="76"/>
    </location>
</feature>
<protein>
    <recommendedName>
        <fullName evidence="2">SAM-dependent methyltransferase</fullName>
    </recommendedName>
</protein>
<accession>A0A6J4UDB7</accession>